<gene>
    <name evidence="5" type="ORF">SAMN04488564_102477</name>
</gene>
<dbReference type="SUPFAM" id="SSF48403">
    <property type="entry name" value="Ankyrin repeat"/>
    <property type="match status" value="1"/>
</dbReference>
<evidence type="ECO:0000256" key="3">
    <source>
        <dbReference type="PROSITE-ProRule" id="PRU00023"/>
    </source>
</evidence>
<evidence type="ECO:0000256" key="2">
    <source>
        <dbReference type="ARBA" id="ARBA00023043"/>
    </source>
</evidence>
<proteinExistence type="predicted"/>
<dbReference type="STRING" id="84724.SAMN04488564_102477"/>
<dbReference type="AlphaFoldDB" id="A0A1I6DFD6"/>
<feature type="region of interest" description="Disordered" evidence="4">
    <location>
        <begin position="221"/>
        <end position="289"/>
    </location>
</feature>
<feature type="repeat" description="ANK" evidence="3">
    <location>
        <begin position="84"/>
        <end position="116"/>
    </location>
</feature>
<dbReference type="Proteomes" id="UP000198583">
    <property type="component" value="Unassembled WGS sequence"/>
</dbReference>
<organism evidence="5 6">
    <name type="scientific">Lentzea waywayandensis</name>
    <dbReference type="NCBI Taxonomy" id="84724"/>
    <lineage>
        <taxon>Bacteria</taxon>
        <taxon>Bacillati</taxon>
        <taxon>Actinomycetota</taxon>
        <taxon>Actinomycetes</taxon>
        <taxon>Pseudonocardiales</taxon>
        <taxon>Pseudonocardiaceae</taxon>
        <taxon>Lentzea</taxon>
    </lineage>
</organism>
<name>A0A1I6DFD6_9PSEU</name>
<keyword evidence="6" id="KW-1185">Reference proteome</keyword>
<evidence type="ECO:0000256" key="1">
    <source>
        <dbReference type="ARBA" id="ARBA00022737"/>
    </source>
</evidence>
<dbReference type="Gene3D" id="1.25.40.20">
    <property type="entry name" value="Ankyrin repeat-containing domain"/>
    <property type="match status" value="1"/>
</dbReference>
<dbReference type="InterPro" id="IPR002110">
    <property type="entry name" value="Ankyrin_rpt"/>
</dbReference>
<keyword evidence="1" id="KW-0677">Repeat</keyword>
<evidence type="ECO:0000313" key="5">
    <source>
        <dbReference type="EMBL" id="SFR04210.1"/>
    </source>
</evidence>
<evidence type="ECO:0000313" key="6">
    <source>
        <dbReference type="Proteomes" id="UP000198583"/>
    </source>
</evidence>
<dbReference type="PROSITE" id="PS50088">
    <property type="entry name" value="ANK_REPEAT"/>
    <property type="match status" value="1"/>
</dbReference>
<evidence type="ECO:0000256" key="4">
    <source>
        <dbReference type="SAM" id="MobiDB-lite"/>
    </source>
</evidence>
<sequence>MRHDDPLAQAVVLAIRSGDLATLRQLLADDADLATARIVDEGGNARTLLHVLTDWPARCPHGAETVAVLVSAGADVNARFQGSHSETPLHWAASADDVVVLDALLDAGADIDADGAVIGGGTPLADARAFAQWKAAHRLVERGATVTLTDAATLGLSDRLERLLVGAAGERRRRGVLGRVPRWSTGVRRTPAGVGCGRELASALGAPHTARRCRAQRIRGRRGVVAQSGRQAGDGVTRPCASGPTTADAQGRAWRRPEPAEPHLADPRVLHPHDTATADRCGDSIHPMG</sequence>
<dbReference type="SMART" id="SM00248">
    <property type="entry name" value="ANK"/>
    <property type="match status" value="4"/>
</dbReference>
<dbReference type="Pfam" id="PF12796">
    <property type="entry name" value="Ank_2"/>
    <property type="match status" value="1"/>
</dbReference>
<protein>
    <submittedName>
        <fullName evidence="5">Ankyrin repeat-containing protein</fullName>
    </submittedName>
</protein>
<dbReference type="PANTHER" id="PTHR24189">
    <property type="entry name" value="MYOTROPHIN"/>
    <property type="match status" value="1"/>
</dbReference>
<dbReference type="EMBL" id="FOYL01000002">
    <property type="protein sequence ID" value="SFR04210.1"/>
    <property type="molecule type" value="Genomic_DNA"/>
</dbReference>
<dbReference type="InterPro" id="IPR050745">
    <property type="entry name" value="Multifunctional_regulatory"/>
</dbReference>
<dbReference type="InterPro" id="IPR036770">
    <property type="entry name" value="Ankyrin_rpt-contain_sf"/>
</dbReference>
<accession>A0A1I6DFD6</accession>
<keyword evidence="2 3" id="KW-0040">ANK repeat</keyword>
<feature type="compositionally biased region" description="Basic and acidic residues" evidence="4">
    <location>
        <begin position="255"/>
        <end position="283"/>
    </location>
</feature>
<reference evidence="6" key="1">
    <citation type="submission" date="2016-10" db="EMBL/GenBank/DDBJ databases">
        <authorList>
            <person name="Varghese N."/>
            <person name="Submissions S."/>
        </authorList>
    </citation>
    <scope>NUCLEOTIDE SEQUENCE [LARGE SCALE GENOMIC DNA]</scope>
    <source>
        <strain evidence="6">DSM 44232</strain>
    </source>
</reference>
<dbReference type="PANTHER" id="PTHR24189:SF50">
    <property type="entry name" value="ANKYRIN REPEAT AND SOCS BOX PROTEIN 2"/>
    <property type="match status" value="1"/>
</dbReference>
<dbReference type="PROSITE" id="PS50297">
    <property type="entry name" value="ANK_REP_REGION"/>
    <property type="match status" value="1"/>
</dbReference>